<dbReference type="OrthoDB" id="1690618at2759"/>
<evidence type="ECO:0000313" key="7">
    <source>
        <dbReference type="EMBL" id="CAG8450806.1"/>
    </source>
</evidence>
<feature type="compositionally biased region" description="Basic and acidic residues" evidence="4">
    <location>
        <begin position="244"/>
        <end position="266"/>
    </location>
</feature>
<dbReference type="Proteomes" id="UP000789508">
    <property type="component" value="Unassembled WGS sequence"/>
</dbReference>
<feature type="domain" description="Myb-like" evidence="6">
    <location>
        <begin position="512"/>
        <end position="569"/>
    </location>
</feature>
<dbReference type="Pfam" id="PF16717">
    <property type="entry name" value="RAC_head"/>
    <property type="match status" value="1"/>
</dbReference>
<feature type="compositionally biased region" description="Polar residues" evidence="4">
    <location>
        <begin position="465"/>
        <end position="483"/>
    </location>
</feature>
<keyword evidence="2" id="KW-0963">Cytoplasm</keyword>
<protein>
    <submittedName>
        <fullName evidence="7">8089_t:CDS:1</fullName>
    </submittedName>
</protein>
<dbReference type="GO" id="GO:0051083">
    <property type="term" value="P:'de novo' cotranslational protein folding"/>
    <property type="evidence" value="ECO:0007669"/>
    <property type="project" value="InterPro"/>
</dbReference>
<dbReference type="PROSITE" id="PS50090">
    <property type="entry name" value="MYB_LIKE"/>
    <property type="match status" value="1"/>
</dbReference>
<accession>A0A9N8VCG5</accession>
<dbReference type="InterPro" id="IPR042569">
    <property type="entry name" value="RAC_head_sf"/>
</dbReference>
<dbReference type="CDD" id="cd06257">
    <property type="entry name" value="DnaJ"/>
    <property type="match status" value="1"/>
</dbReference>
<comment type="subcellular location">
    <subcellularLocation>
        <location evidence="1">Cytoplasm</location>
    </subcellularLocation>
</comment>
<dbReference type="SUPFAM" id="SSF46565">
    <property type="entry name" value="Chaperone J-domain"/>
    <property type="match status" value="1"/>
</dbReference>
<feature type="region of interest" description="Disordered" evidence="4">
    <location>
        <begin position="409"/>
        <end position="498"/>
    </location>
</feature>
<dbReference type="InterPro" id="IPR044634">
    <property type="entry name" value="Zuotin/DnaJC2"/>
</dbReference>
<dbReference type="GO" id="GO:0043022">
    <property type="term" value="F:ribosome binding"/>
    <property type="evidence" value="ECO:0007669"/>
    <property type="project" value="InterPro"/>
</dbReference>
<dbReference type="InterPro" id="IPR036869">
    <property type="entry name" value="J_dom_sf"/>
</dbReference>
<reference evidence="7" key="1">
    <citation type="submission" date="2021-06" db="EMBL/GenBank/DDBJ databases">
        <authorList>
            <person name="Kallberg Y."/>
            <person name="Tangrot J."/>
            <person name="Rosling A."/>
        </authorList>
    </citation>
    <scope>NUCLEOTIDE SEQUENCE</scope>
    <source>
        <strain evidence="7">FL130A</strain>
    </source>
</reference>
<dbReference type="GO" id="GO:0005829">
    <property type="term" value="C:cytosol"/>
    <property type="evidence" value="ECO:0007669"/>
    <property type="project" value="TreeGrafter"/>
</dbReference>
<evidence type="ECO:0000313" key="8">
    <source>
        <dbReference type="Proteomes" id="UP000789508"/>
    </source>
</evidence>
<dbReference type="PANTHER" id="PTHR43999:SF1">
    <property type="entry name" value="DNAJ HOMOLOG SUBFAMILY C MEMBER 2"/>
    <property type="match status" value="1"/>
</dbReference>
<organism evidence="7 8">
    <name type="scientific">Ambispora leptoticha</name>
    <dbReference type="NCBI Taxonomy" id="144679"/>
    <lineage>
        <taxon>Eukaryota</taxon>
        <taxon>Fungi</taxon>
        <taxon>Fungi incertae sedis</taxon>
        <taxon>Mucoromycota</taxon>
        <taxon>Glomeromycotina</taxon>
        <taxon>Glomeromycetes</taxon>
        <taxon>Archaeosporales</taxon>
        <taxon>Ambisporaceae</taxon>
        <taxon>Ambispora</taxon>
    </lineage>
</organism>
<dbReference type="EMBL" id="CAJVPS010000093">
    <property type="protein sequence ID" value="CAG8450806.1"/>
    <property type="molecule type" value="Genomic_DNA"/>
</dbReference>
<dbReference type="Gene3D" id="1.10.10.60">
    <property type="entry name" value="Homeodomain-like"/>
    <property type="match status" value="1"/>
</dbReference>
<dbReference type="SUPFAM" id="SSF46689">
    <property type="entry name" value="Homeodomain-like"/>
    <property type="match status" value="1"/>
</dbReference>
<feature type="compositionally biased region" description="Acidic residues" evidence="4">
    <location>
        <begin position="36"/>
        <end position="45"/>
    </location>
</feature>
<dbReference type="InterPro" id="IPR009057">
    <property type="entry name" value="Homeodomain-like_sf"/>
</dbReference>
<evidence type="ECO:0000256" key="2">
    <source>
        <dbReference type="ARBA" id="ARBA00022490"/>
    </source>
</evidence>
<dbReference type="InterPro" id="IPR054076">
    <property type="entry name" value="ZUO1-like_ZHD"/>
</dbReference>
<dbReference type="GO" id="GO:0030544">
    <property type="term" value="F:Hsp70 protein binding"/>
    <property type="evidence" value="ECO:0007669"/>
    <property type="project" value="InterPro"/>
</dbReference>
<feature type="region of interest" description="Disordered" evidence="4">
    <location>
        <begin position="239"/>
        <end position="272"/>
    </location>
</feature>
<name>A0A9N8VCG5_9GLOM</name>
<sequence length="582" mass="67396">MFEATRSCLDFEKFDRMYKDQRIQAEKETYKTQDSILEDSEEETAELLSRDPKDWKDQDHYAVLGLSKYRWRATEEQIKLAHRKKVLKHHPDKKASSGNMNDDAFFKCIQKAHEILSDPVKRRQYDSIDQEIDDSPPSLKTKGDFFEIYGPVFEREARFSNKTPVPLLGDINTTKEELEAFYDFWYKFDSWRSFEYLDKEDADSTDNRDDKRYLEKKNKAERARRKKEDNTRLRKIVGMEAAEEEKRRQEEAEAEAKQKQLEEKKGKAAKKKALRNERKNIKNFLKEQNYFYPNNENPPVDVIDVQLSELDVLLENMSVEELQHLKNQLTDAKSKGDAKNVLKKEAKRLLKTGILAADEKQSWKNTNVRKTLQKMLRRWETISEYVAYHAGLPPRRTIALDDEAVRKLQHQKKHADSRITEDPSIREATINYDDPILLANENKSDPSKSKSKKKSTINKTTKSTYAENDSNKKNQVTKENGTGSAIKPEDLTVSDEISPSTIVSSSISTSTTNNTSATTWTAEQQAQLERALQAYPPDWKGNGDRWENITNAVEGKTKKECKLRVKYLVEQVKAKKAASGGK</sequence>
<dbReference type="Pfam" id="PF00226">
    <property type="entry name" value="DnaJ"/>
    <property type="match status" value="1"/>
</dbReference>
<dbReference type="InterPro" id="IPR001623">
    <property type="entry name" value="DnaJ_domain"/>
</dbReference>
<dbReference type="Pfam" id="PF21884">
    <property type="entry name" value="ZUO1-like_ZHD"/>
    <property type="match status" value="1"/>
</dbReference>
<dbReference type="Gene3D" id="1.10.287.110">
    <property type="entry name" value="DnaJ domain"/>
    <property type="match status" value="1"/>
</dbReference>
<feature type="region of interest" description="Disordered" evidence="4">
    <location>
        <begin position="29"/>
        <end position="51"/>
    </location>
</feature>
<dbReference type="PROSITE" id="PS00636">
    <property type="entry name" value="DNAJ_1"/>
    <property type="match status" value="1"/>
</dbReference>
<dbReference type="PANTHER" id="PTHR43999">
    <property type="entry name" value="DNAJ HOMOLOG SUBFAMILY C MEMBER 2"/>
    <property type="match status" value="1"/>
</dbReference>
<dbReference type="InterPro" id="IPR001005">
    <property type="entry name" value="SANT/Myb"/>
</dbReference>
<evidence type="ECO:0000259" key="6">
    <source>
        <dbReference type="PROSITE" id="PS50090"/>
    </source>
</evidence>
<evidence type="ECO:0000259" key="5">
    <source>
        <dbReference type="PROSITE" id="PS50076"/>
    </source>
</evidence>
<dbReference type="Gene3D" id="1.10.8.840">
    <property type="entry name" value="Ribosome-associated complex head domain"/>
    <property type="match status" value="1"/>
</dbReference>
<dbReference type="SMART" id="SM00717">
    <property type="entry name" value="SANT"/>
    <property type="match status" value="1"/>
</dbReference>
<keyword evidence="3" id="KW-0143">Chaperone</keyword>
<evidence type="ECO:0000256" key="1">
    <source>
        <dbReference type="ARBA" id="ARBA00004496"/>
    </source>
</evidence>
<dbReference type="InterPro" id="IPR032003">
    <property type="entry name" value="RAC_head"/>
</dbReference>
<dbReference type="InterPro" id="IPR018253">
    <property type="entry name" value="DnaJ_domain_CS"/>
</dbReference>
<dbReference type="PROSITE" id="PS50076">
    <property type="entry name" value="DNAJ_2"/>
    <property type="match status" value="1"/>
</dbReference>
<evidence type="ECO:0000256" key="3">
    <source>
        <dbReference type="ARBA" id="ARBA00023186"/>
    </source>
</evidence>
<dbReference type="GO" id="GO:0006450">
    <property type="term" value="P:regulation of translational fidelity"/>
    <property type="evidence" value="ECO:0007669"/>
    <property type="project" value="InterPro"/>
</dbReference>
<dbReference type="AlphaFoldDB" id="A0A9N8VCG5"/>
<feature type="domain" description="J" evidence="5">
    <location>
        <begin position="59"/>
        <end position="129"/>
    </location>
</feature>
<keyword evidence="8" id="KW-1185">Reference proteome</keyword>
<comment type="caution">
    <text evidence="7">The sequence shown here is derived from an EMBL/GenBank/DDBJ whole genome shotgun (WGS) entry which is preliminary data.</text>
</comment>
<evidence type="ECO:0000256" key="4">
    <source>
        <dbReference type="SAM" id="MobiDB-lite"/>
    </source>
</evidence>
<feature type="compositionally biased region" description="Basic and acidic residues" evidence="4">
    <location>
        <begin position="414"/>
        <end position="425"/>
    </location>
</feature>
<proteinExistence type="predicted"/>
<gene>
    <name evidence="7" type="ORF">ALEPTO_LOCUS992</name>
</gene>
<dbReference type="SMART" id="SM00271">
    <property type="entry name" value="DnaJ"/>
    <property type="match status" value="1"/>
</dbReference>